<dbReference type="Gene3D" id="1.25.10.10">
    <property type="entry name" value="Leucine-rich Repeat Variant"/>
    <property type="match status" value="2"/>
</dbReference>
<evidence type="ECO:0000256" key="7">
    <source>
        <dbReference type="ARBA" id="ARBA00023033"/>
    </source>
</evidence>
<feature type="binding site" evidence="10">
    <location>
        <position position="214"/>
    </location>
    <ligand>
        <name>Fe cation</name>
        <dbReference type="ChEBI" id="CHEBI:24875"/>
        <label>2</label>
    </ligand>
</feature>
<organism evidence="12">
    <name type="scientific">Anopheles atroparvus</name>
    <name type="common">European mosquito</name>
    <dbReference type="NCBI Taxonomy" id="41427"/>
    <lineage>
        <taxon>Eukaryota</taxon>
        <taxon>Metazoa</taxon>
        <taxon>Ecdysozoa</taxon>
        <taxon>Arthropoda</taxon>
        <taxon>Hexapoda</taxon>
        <taxon>Insecta</taxon>
        <taxon>Pterygota</taxon>
        <taxon>Neoptera</taxon>
        <taxon>Endopterygota</taxon>
        <taxon>Diptera</taxon>
        <taxon>Nematocera</taxon>
        <taxon>Culicoidea</taxon>
        <taxon>Culicidae</taxon>
        <taxon>Anophelinae</taxon>
        <taxon>Anopheles</taxon>
    </lineage>
</organism>
<comment type="pathway">
    <text evidence="2 10">Protein modification; eIF5A hypusination.</text>
</comment>
<dbReference type="InterPro" id="IPR021133">
    <property type="entry name" value="HEAT_type_2"/>
</dbReference>
<dbReference type="SUPFAM" id="SSF48371">
    <property type="entry name" value="ARM repeat"/>
    <property type="match status" value="1"/>
</dbReference>
<feature type="binding site" evidence="10">
    <location>
        <position position="58"/>
    </location>
    <ligand>
        <name>Fe cation</name>
        <dbReference type="ChEBI" id="CHEBI:24875"/>
        <label>1</label>
    </ligand>
</feature>
<proteinExistence type="inferred from homology"/>
<dbReference type="VEuPathDB" id="VectorBase:AATE015908"/>
<keyword evidence="7 10" id="KW-0503">Monooxygenase</keyword>
<reference evidence="12" key="1">
    <citation type="submission" date="2022-08" db="UniProtKB">
        <authorList>
            <consortium name="EnsemblMetazoa"/>
        </authorList>
    </citation>
    <scope>IDENTIFICATION</scope>
    <source>
        <strain evidence="12">EBRO</strain>
    </source>
</reference>
<keyword evidence="8 10" id="KW-0386">Hypusine biosynthesis</keyword>
<keyword evidence="3 10" id="KW-0479">Metal-binding</keyword>
<evidence type="ECO:0000256" key="9">
    <source>
        <dbReference type="ARBA" id="ARBA00045876"/>
    </source>
</evidence>
<dbReference type="FunFam" id="1.25.10.10:FF:000099">
    <property type="entry name" value="Deoxyhypusine hydroxylase"/>
    <property type="match status" value="2"/>
</dbReference>
<feature type="compositionally biased region" description="Low complexity" evidence="11">
    <location>
        <begin position="152"/>
        <end position="165"/>
    </location>
</feature>
<dbReference type="PANTHER" id="PTHR12697">
    <property type="entry name" value="PBS LYASE HEAT-LIKE PROTEIN"/>
    <property type="match status" value="1"/>
</dbReference>
<dbReference type="STRING" id="41427.A0A182JD88"/>
<feature type="binding site" evidence="10">
    <location>
        <position position="248"/>
    </location>
    <ligand>
        <name>Fe cation</name>
        <dbReference type="ChEBI" id="CHEBI:24875"/>
        <label>2</label>
    </ligand>
</feature>
<evidence type="ECO:0000256" key="5">
    <source>
        <dbReference type="ARBA" id="ARBA00023002"/>
    </source>
</evidence>
<keyword evidence="5 10" id="KW-0560">Oxidoreductase</keyword>
<comment type="function">
    <text evidence="9">Catalyzes the hydroxylation of the N(6)-(4-aminobutyl)-L-lysine intermediate produced by deoxyhypusine synthase/DHPS on a critical lysine of the eukaryotic translation initiation factor 5A/eIF-5A. This is the second step of the post-translational modification of that lysine into an unusual amino acid residue named hypusine. Hypusination is unique to mature eIF-5A factor and is essential for its function.</text>
</comment>
<dbReference type="InterPro" id="IPR004155">
    <property type="entry name" value="PBS_lyase_HEAT"/>
</dbReference>
<keyword evidence="6 10" id="KW-0408">Iron</keyword>
<accession>A0A182JD88</accession>
<dbReference type="GO" id="GO:0019135">
    <property type="term" value="F:deoxyhypusine monooxygenase activity"/>
    <property type="evidence" value="ECO:0007669"/>
    <property type="project" value="UniProtKB-UniRule"/>
</dbReference>
<dbReference type="Pfam" id="PF13646">
    <property type="entry name" value="HEAT_2"/>
    <property type="match status" value="2"/>
</dbReference>
<dbReference type="InterPro" id="IPR027517">
    <property type="entry name" value="Deoxyhypusine_hydroxylase"/>
</dbReference>
<comment type="cofactor">
    <cofactor evidence="10">
        <name>Fe(2+)</name>
        <dbReference type="ChEBI" id="CHEBI:29033"/>
    </cofactor>
    <text evidence="10">Binds 2 Fe(2+) ions per subunit.</text>
</comment>
<dbReference type="GO" id="GO:0046872">
    <property type="term" value="F:metal ion binding"/>
    <property type="evidence" value="ECO:0007669"/>
    <property type="project" value="UniProtKB-KW"/>
</dbReference>
<feature type="binding site" evidence="10">
    <location>
        <position position="59"/>
    </location>
    <ligand>
        <name>Fe cation</name>
        <dbReference type="ChEBI" id="CHEBI:24875"/>
        <label>1</label>
    </ligand>
</feature>
<dbReference type="InterPro" id="IPR011989">
    <property type="entry name" value="ARM-like"/>
</dbReference>
<evidence type="ECO:0000256" key="1">
    <source>
        <dbReference type="ARBA" id="ARBA00000068"/>
    </source>
</evidence>
<dbReference type="AlphaFoldDB" id="A0A182JD88"/>
<dbReference type="EC" id="1.14.99.29" evidence="10"/>
<evidence type="ECO:0000256" key="8">
    <source>
        <dbReference type="ARBA" id="ARBA00023256"/>
    </source>
</evidence>
<dbReference type="InterPro" id="IPR016024">
    <property type="entry name" value="ARM-type_fold"/>
</dbReference>
<evidence type="ECO:0000256" key="6">
    <source>
        <dbReference type="ARBA" id="ARBA00023004"/>
    </source>
</evidence>
<protein>
    <recommendedName>
        <fullName evidence="10">Deoxyhypusine hydroxylase</fullName>
        <shortName evidence="10">DOHH</shortName>
        <ecNumber evidence="10">1.14.99.29</ecNumber>
    </recommendedName>
    <alternativeName>
        <fullName evidence="10">Deoxyhypusine dioxygenase</fullName>
    </alternativeName>
    <alternativeName>
        <fullName evidence="10">Deoxyhypusine monooxygenase</fullName>
    </alternativeName>
</protein>
<dbReference type="PROSITE" id="PS50077">
    <property type="entry name" value="HEAT_REPEAT"/>
    <property type="match status" value="1"/>
</dbReference>
<keyword evidence="4" id="KW-0677">Repeat</keyword>
<feature type="region of interest" description="Disordered" evidence="11">
    <location>
        <begin position="138"/>
        <end position="166"/>
    </location>
</feature>
<evidence type="ECO:0000256" key="2">
    <source>
        <dbReference type="ARBA" id="ARBA00005041"/>
    </source>
</evidence>
<comment type="catalytic activity">
    <reaction evidence="1 10">
        <text>[eIF5A protein]-deoxyhypusine + AH2 + O2 = [eIF5A protein]-hypusine + A + H2O</text>
        <dbReference type="Rhea" id="RHEA:14101"/>
        <dbReference type="Rhea" id="RHEA-COMP:10144"/>
        <dbReference type="Rhea" id="RHEA-COMP:12592"/>
        <dbReference type="ChEBI" id="CHEBI:13193"/>
        <dbReference type="ChEBI" id="CHEBI:15377"/>
        <dbReference type="ChEBI" id="CHEBI:15379"/>
        <dbReference type="ChEBI" id="CHEBI:17499"/>
        <dbReference type="ChEBI" id="CHEBI:82657"/>
        <dbReference type="ChEBI" id="CHEBI:91175"/>
        <dbReference type="EC" id="1.14.99.29"/>
    </reaction>
</comment>
<name>A0A182JD88_ANOAO</name>
<feature type="binding site" evidence="10">
    <location>
        <position position="247"/>
    </location>
    <ligand>
        <name>Fe cation</name>
        <dbReference type="ChEBI" id="CHEBI:24875"/>
        <label>2</label>
    </ligand>
</feature>
<evidence type="ECO:0000256" key="4">
    <source>
        <dbReference type="ARBA" id="ARBA00022737"/>
    </source>
</evidence>
<evidence type="ECO:0000256" key="3">
    <source>
        <dbReference type="ARBA" id="ARBA00022723"/>
    </source>
</evidence>
<feature type="binding site" evidence="10">
    <location>
        <position position="215"/>
    </location>
    <ligand>
        <name>Fe cation</name>
        <dbReference type="ChEBI" id="CHEBI:24875"/>
        <label>2</label>
    </ligand>
</feature>
<evidence type="ECO:0000256" key="11">
    <source>
        <dbReference type="SAM" id="MobiDB-lite"/>
    </source>
</evidence>
<sequence length="307" mass="34457">MIPIPDSAVRAIGEVLNNRDRPMKERFRALFTLRNIGGECALECIGRCFDDDSALLKHELAYCLGQTQDVRAIPVLMKVLADTAQEPMVRHEAAEALGAIGDSSVEDILLQYSKDPVIEVAETCEIALERVRWLKQNPPEKKDPVEDANPYDSVDPTPPSVSESVSELKDILMDDSQSLFNRYRAMFSLRNLRTEEATLALASGLRGKSALFRHEVAFVLGQLQQECSIPFLVQSLRDPEENEMVRHECAEALGAIATEECTRVLNEYLKDEKRVVKESCEVALDMSEYENSPEFQYADTLTKVNDS</sequence>
<dbReference type="SMART" id="SM00567">
    <property type="entry name" value="EZ_HEAT"/>
    <property type="match status" value="6"/>
</dbReference>
<feature type="binding site" evidence="10">
    <location>
        <position position="92"/>
    </location>
    <ligand>
        <name>Fe cation</name>
        <dbReference type="ChEBI" id="CHEBI:24875"/>
        <label>1</label>
    </ligand>
</feature>
<dbReference type="HAMAP" id="MF_03101">
    <property type="entry name" value="Deoxyhypusine_hydroxylase"/>
    <property type="match status" value="1"/>
</dbReference>
<comment type="similarity">
    <text evidence="10">Belongs to the deoxyhypusine hydroxylase family.</text>
</comment>
<feature type="binding site" evidence="10">
    <location>
        <position position="91"/>
    </location>
    <ligand>
        <name>Fe cation</name>
        <dbReference type="ChEBI" id="CHEBI:24875"/>
        <label>1</label>
    </ligand>
</feature>
<dbReference type="PANTHER" id="PTHR12697:SF5">
    <property type="entry name" value="DEOXYHYPUSINE HYDROXYLASE"/>
    <property type="match status" value="1"/>
</dbReference>
<dbReference type="EnsemblMetazoa" id="AATE015908-RA">
    <property type="protein sequence ID" value="AATE015908-PA.1"/>
    <property type="gene ID" value="AATE015908"/>
</dbReference>
<evidence type="ECO:0000256" key="10">
    <source>
        <dbReference type="HAMAP-Rule" id="MF_03101"/>
    </source>
</evidence>
<evidence type="ECO:0000313" key="12">
    <source>
        <dbReference type="EnsemblMetazoa" id="AATE015908-PA.1"/>
    </source>
</evidence>
<comment type="function">
    <text evidence="10">Catalyzes the hydroxylation of the N(6)-(4-aminobutyl)-L-lysine intermediate to form hypusine, an essential post-translational modification only found in mature eIF-5A factor.</text>
</comment>